<dbReference type="STRING" id="1507870.A0A1V8SWX9"/>
<reference evidence="6" key="1">
    <citation type="submission" date="2017-03" db="EMBL/GenBank/DDBJ databases">
        <title>Genomes of endolithic fungi from Antarctica.</title>
        <authorList>
            <person name="Coleine C."/>
            <person name="Masonjones S."/>
            <person name="Stajich J.E."/>
        </authorList>
    </citation>
    <scope>NUCLEOTIDE SEQUENCE [LARGE SCALE GENOMIC DNA]</scope>
    <source>
        <strain evidence="6">CCFEE 5527</strain>
    </source>
</reference>
<proteinExistence type="predicted"/>
<dbReference type="PANTHER" id="PTHR42107">
    <property type="entry name" value="YALI0D24453P"/>
    <property type="match status" value="1"/>
</dbReference>
<feature type="domain" description="WHIM1" evidence="4">
    <location>
        <begin position="156"/>
        <end position="196"/>
    </location>
</feature>
<dbReference type="AlphaFoldDB" id="A0A1V8SWX9"/>
<evidence type="ECO:0000256" key="1">
    <source>
        <dbReference type="ARBA" id="ARBA00004123"/>
    </source>
</evidence>
<feature type="region of interest" description="Disordered" evidence="3">
    <location>
        <begin position="27"/>
        <end position="54"/>
    </location>
</feature>
<evidence type="ECO:0000256" key="3">
    <source>
        <dbReference type="SAM" id="MobiDB-lite"/>
    </source>
</evidence>
<accession>A0A1V8SWX9</accession>
<keyword evidence="6" id="KW-1185">Reference proteome</keyword>
<dbReference type="Pfam" id="PF15612">
    <property type="entry name" value="WHIM1"/>
    <property type="match status" value="1"/>
</dbReference>
<feature type="compositionally biased region" description="Acidic residues" evidence="3">
    <location>
        <begin position="460"/>
        <end position="485"/>
    </location>
</feature>
<dbReference type="PANTHER" id="PTHR42107:SF1">
    <property type="entry name" value="WHIM1 DOMAIN-CONTAINING PROTEIN"/>
    <property type="match status" value="1"/>
</dbReference>
<gene>
    <name evidence="5" type="ORF">B0A48_10330</name>
</gene>
<organism evidence="5 6">
    <name type="scientific">Cryoendolithus antarcticus</name>
    <dbReference type="NCBI Taxonomy" id="1507870"/>
    <lineage>
        <taxon>Eukaryota</taxon>
        <taxon>Fungi</taxon>
        <taxon>Dikarya</taxon>
        <taxon>Ascomycota</taxon>
        <taxon>Pezizomycotina</taxon>
        <taxon>Dothideomycetes</taxon>
        <taxon>Dothideomycetidae</taxon>
        <taxon>Cladosporiales</taxon>
        <taxon>Cladosporiaceae</taxon>
        <taxon>Cryoendolithus</taxon>
    </lineage>
</organism>
<dbReference type="Proteomes" id="UP000192596">
    <property type="component" value="Unassembled WGS sequence"/>
</dbReference>
<dbReference type="EMBL" id="NAJO01000024">
    <property type="protein sequence ID" value="OQO03665.1"/>
    <property type="molecule type" value="Genomic_DNA"/>
</dbReference>
<evidence type="ECO:0000313" key="5">
    <source>
        <dbReference type="EMBL" id="OQO03665.1"/>
    </source>
</evidence>
<evidence type="ECO:0000259" key="4">
    <source>
        <dbReference type="Pfam" id="PF15612"/>
    </source>
</evidence>
<evidence type="ECO:0000256" key="2">
    <source>
        <dbReference type="ARBA" id="ARBA00023242"/>
    </source>
</evidence>
<comment type="subcellular location">
    <subcellularLocation>
        <location evidence="1">Nucleus</location>
    </subcellularLocation>
</comment>
<protein>
    <recommendedName>
        <fullName evidence="4">WHIM1 domain-containing protein</fullName>
    </recommendedName>
</protein>
<dbReference type="InParanoid" id="A0A1V8SWX9"/>
<feature type="compositionally biased region" description="Acidic residues" evidence="3">
    <location>
        <begin position="433"/>
        <end position="447"/>
    </location>
</feature>
<dbReference type="InterPro" id="IPR028942">
    <property type="entry name" value="WHIM1_dom"/>
</dbReference>
<feature type="region of interest" description="Disordered" evidence="3">
    <location>
        <begin position="313"/>
        <end position="541"/>
    </location>
</feature>
<name>A0A1V8SWX9_9PEZI</name>
<evidence type="ECO:0000313" key="6">
    <source>
        <dbReference type="Proteomes" id="UP000192596"/>
    </source>
</evidence>
<keyword evidence="2" id="KW-0539">Nucleus</keyword>
<dbReference type="OrthoDB" id="349045at2759"/>
<comment type="caution">
    <text evidence="5">The sequence shown here is derived from an EMBL/GenBank/DDBJ whole genome shotgun (WGS) entry which is preliminary data.</text>
</comment>
<dbReference type="GO" id="GO:0005634">
    <property type="term" value="C:nucleus"/>
    <property type="evidence" value="ECO:0007669"/>
    <property type="project" value="UniProtKB-SubCell"/>
</dbReference>
<sequence length="564" mass="63039">MSDSDSDLSSAPEEEIKKLAPIFAKAKKATKLAAPPPKPSPPRPKRAPSSPHEDTIADSHVIAFIVMFRSRFSSAFTTKLAHIGPQDLETGVAGEAPSREVEGLLCAVLGLVMNRKKPVEYERRKFHGELTLKLRHGHYGRALEEAVLSHKSQWPHRWQGANPLHGGKNFNNMPPEDRLYLIRTLIMWSLNSSELISAIIKDSYKQTRHSDDENQPLSVQPWGRDGDKRRYFLIEGQDDTTFRVYREANRYTKNFQWYNMAGNIDELRVLAEKLEKEDGSQVARTLGQRMLNAIPRFEASVEKRYRREYRQARRAAFTRPEPGFSSYEGRTRGKRMRYTYDDEEDSDATSTRRSNRHSERNTPAATGPQYTSSGRQVRPRQVNGEYGTSGLANEVTSADELGQDGDSEDLGRGVARTTRGATNGYAKRKRVPDDDEDDADLSEEDDLPQSGDEWNSDANAAEDEERVPDDREDEDEMEESDEEEQSLIVKLKIGSPKATKVNGESASVPVAESNGISTKDGGVPAHGSLDLRPYPSPLSMSEPAATKHILQPQQRSGAVVGLSG</sequence>
<feature type="compositionally biased region" description="Polar residues" evidence="3">
    <location>
        <begin position="361"/>
        <end position="375"/>
    </location>
</feature>